<keyword evidence="1" id="KW-0812">Transmembrane</keyword>
<accession>A0A376BN47</accession>
<sequence>MNREELMDFFEKHRSVLYAILIALGMVLIYMNWLVFVGIFGGLGMMYALHRHLDDDHPLRDAIMVGALLAWAFLCWKGFDWIVKYESRKAKTFCGKIVDDERQSYPRQRPHYIYLLKNQQGQSKSFAGHDYWGDKNSHVCLKYIPHEKSVFFAEDYVLEKTKD</sequence>
<dbReference type="Proteomes" id="UP000254209">
    <property type="component" value="Unassembled WGS sequence"/>
</dbReference>
<proteinExistence type="predicted"/>
<evidence type="ECO:0000256" key="1">
    <source>
        <dbReference type="SAM" id="Phobius"/>
    </source>
</evidence>
<keyword evidence="3" id="KW-1185">Reference proteome</keyword>
<keyword evidence="1" id="KW-1133">Transmembrane helix</keyword>
<protein>
    <submittedName>
        <fullName evidence="2">Uncharacterized protein</fullName>
    </submittedName>
</protein>
<dbReference type="RefSeq" id="WP_034294618.1">
    <property type="nucleotide sequence ID" value="NZ_CP091519.2"/>
</dbReference>
<dbReference type="STRING" id="1120980.GCA_000745955_02080"/>
<feature type="transmembrane region" description="Helical" evidence="1">
    <location>
        <begin position="16"/>
        <end position="43"/>
    </location>
</feature>
<reference evidence="2 3" key="1">
    <citation type="submission" date="2018-06" db="EMBL/GenBank/DDBJ databases">
        <authorList>
            <consortium name="Pathogen Informatics"/>
            <person name="Doyle S."/>
        </authorList>
    </citation>
    <scope>NUCLEOTIDE SEQUENCE [LARGE SCALE GENOMIC DNA]</scope>
    <source>
        <strain evidence="2 3">NCTC10283</strain>
    </source>
</reference>
<feature type="transmembrane region" description="Helical" evidence="1">
    <location>
        <begin position="63"/>
        <end position="83"/>
    </location>
</feature>
<dbReference type="AlphaFoldDB" id="A0A376BN47"/>
<dbReference type="EMBL" id="UFSO01000002">
    <property type="protein sequence ID" value="SSY71192.1"/>
    <property type="molecule type" value="Genomic_DNA"/>
</dbReference>
<evidence type="ECO:0000313" key="3">
    <source>
        <dbReference type="Proteomes" id="UP000254209"/>
    </source>
</evidence>
<evidence type="ECO:0000313" key="2">
    <source>
        <dbReference type="EMBL" id="SSY71192.1"/>
    </source>
</evidence>
<organism evidence="2 3">
    <name type="scientific">Alysiella crassa</name>
    <dbReference type="NCBI Taxonomy" id="153491"/>
    <lineage>
        <taxon>Bacteria</taxon>
        <taxon>Pseudomonadati</taxon>
        <taxon>Pseudomonadota</taxon>
        <taxon>Betaproteobacteria</taxon>
        <taxon>Neisseriales</taxon>
        <taxon>Neisseriaceae</taxon>
        <taxon>Alysiella</taxon>
    </lineage>
</organism>
<name>A0A376BN47_9NEIS</name>
<gene>
    <name evidence="2" type="ORF">NCTC10283_01332</name>
</gene>
<keyword evidence="1" id="KW-0472">Membrane</keyword>